<dbReference type="EMBL" id="JADJOT010000009">
    <property type="protein sequence ID" value="MBK7954765.1"/>
    <property type="molecule type" value="Genomic_DNA"/>
</dbReference>
<gene>
    <name evidence="1" type="ORF">IPK02_12855</name>
</gene>
<sequence length="81" mass="9352">MAIRDDPALPFFSVSEDDFSATEGSETEFLRTQVAAIEAYLERFPWDERDFRALAWIEANASQYRHQWQASGRYGQFAAGR</sequence>
<accession>A0A935T848</accession>
<proteinExistence type="predicted"/>
<protein>
    <submittedName>
        <fullName evidence="1">Uncharacterized protein</fullName>
    </submittedName>
</protein>
<reference evidence="1 2" key="1">
    <citation type="submission" date="2020-10" db="EMBL/GenBank/DDBJ databases">
        <title>Connecting structure to function with the recovery of over 1000 high-quality activated sludge metagenome-assembled genomes encoding full-length rRNA genes using long-read sequencing.</title>
        <authorList>
            <person name="Singleton C.M."/>
            <person name="Petriglieri F."/>
            <person name="Kristensen J.M."/>
            <person name="Kirkegaard R.H."/>
            <person name="Michaelsen T.Y."/>
            <person name="Andersen M.H."/>
            <person name="Karst S.M."/>
            <person name="Dueholm M.S."/>
            <person name="Nielsen P.H."/>
            <person name="Albertsen M."/>
        </authorList>
    </citation>
    <scope>NUCLEOTIDE SEQUENCE [LARGE SCALE GENOMIC DNA]</scope>
    <source>
        <strain evidence="1">Fred_18-Q3-R57-64_BAT3C.720</strain>
    </source>
</reference>
<name>A0A935T848_9PROT</name>
<dbReference type="AlphaFoldDB" id="A0A935T848"/>
<evidence type="ECO:0000313" key="1">
    <source>
        <dbReference type="EMBL" id="MBK7954765.1"/>
    </source>
</evidence>
<organism evidence="1 2">
    <name type="scientific">Candidatus Accumulibacter affinis</name>
    <dbReference type="NCBI Taxonomy" id="2954384"/>
    <lineage>
        <taxon>Bacteria</taxon>
        <taxon>Pseudomonadati</taxon>
        <taxon>Pseudomonadota</taxon>
        <taxon>Betaproteobacteria</taxon>
        <taxon>Candidatus Accumulibacter</taxon>
    </lineage>
</organism>
<evidence type="ECO:0000313" key="2">
    <source>
        <dbReference type="Proteomes" id="UP000706151"/>
    </source>
</evidence>
<comment type="caution">
    <text evidence="1">The sequence shown here is derived from an EMBL/GenBank/DDBJ whole genome shotgun (WGS) entry which is preliminary data.</text>
</comment>
<dbReference type="Proteomes" id="UP000706151">
    <property type="component" value="Unassembled WGS sequence"/>
</dbReference>